<accession>A0A915IUT3</accession>
<evidence type="ECO:0000313" key="2">
    <source>
        <dbReference type="WBParaSite" id="nRc.2.0.1.t17586-RA"/>
    </source>
</evidence>
<protein>
    <submittedName>
        <fullName evidence="2">Secreted protein</fullName>
    </submittedName>
</protein>
<dbReference type="AlphaFoldDB" id="A0A915IUT3"/>
<dbReference type="WBParaSite" id="nRc.2.0.1.t17586-RA">
    <property type="protein sequence ID" value="nRc.2.0.1.t17586-RA"/>
    <property type="gene ID" value="nRc.2.0.1.g17586"/>
</dbReference>
<proteinExistence type="predicted"/>
<dbReference type="Proteomes" id="UP000887565">
    <property type="component" value="Unplaced"/>
</dbReference>
<keyword evidence="1" id="KW-1185">Reference proteome</keyword>
<reference evidence="2" key="1">
    <citation type="submission" date="2022-11" db="UniProtKB">
        <authorList>
            <consortium name="WormBaseParasite"/>
        </authorList>
    </citation>
    <scope>IDENTIFICATION</scope>
</reference>
<organism evidence="1 2">
    <name type="scientific">Romanomermis culicivorax</name>
    <name type="common">Nematode worm</name>
    <dbReference type="NCBI Taxonomy" id="13658"/>
    <lineage>
        <taxon>Eukaryota</taxon>
        <taxon>Metazoa</taxon>
        <taxon>Ecdysozoa</taxon>
        <taxon>Nematoda</taxon>
        <taxon>Enoplea</taxon>
        <taxon>Dorylaimia</taxon>
        <taxon>Mermithida</taxon>
        <taxon>Mermithoidea</taxon>
        <taxon>Mermithidae</taxon>
        <taxon>Romanomermis</taxon>
    </lineage>
</organism>
<evidence type="ECO:0000313" key="1">
    <source>
        <dbReference type="Proteomes" id="UP000887565"/>
    </source>
</evidence>
<name>A0A915IUT3_ROMCU</name>
<sequence length="116" mass="13280">STTITFIILSGALNTGFASIYPLHQYVVPYKLYINPRPGTTYDKLKYFLGKFVVLCSCNWAEDCRTINGSTTQNCHFHMDGEKELCTMTVERPVEAWPLDRHNRTLLPSCWSNATR</sequence>